<dbReference type="PANTHER" id="PTHR13251">
    <property type="entry name" value="EPILEPSY HOLOPROSENCEPHALY CANDIDATE 1/TMEM1"/>
    <property type="match status" value="1"/>
</dbReference>
<dbReference type="GO" id="GO:1990071">
    <property type="term" value="C:TRAPPII protein complex"/>
    <property type="evidence" value="ECO:0007669"/>
    <property type="project" value="InterPro"/>
</dbReference>
<feature type="compositionally biased region" description="Basic and acidic residues" evidence="1">
    <location>
        <begin position="849"/>
        <end position="859"/>
    </location>
</feature>
<reference evidence="3" key="1">
    <citation type="submission" date="2021-05" db="EMBL/GenBank/DDBJ databases">
        <authorList>
            <person name="Alioto T."/>
            <person name="Alioto T."/>
            <person name="Gomez Garrido J."/>
        </authorList>
    </citation>
    <scope>NUCLEOTIDE SEQUENCE</scope>
</reference>
<dbReference type="InterPro" id="IPR045126">
    <property type="entry name" value="TRAPPC10/Trs130"/>
</dbReference>
<dbReference type="InterPro" id="IPR056913">
    <property type="entry name" value="TRAPPC10/Trs130_N"/>
</dbReference>
<proteinExistence type="predicted"/>
<dbReference type="PANTHER" id="PTHR13251:SF3">
    <property type="entry name" value="TRAFFICKING PROTEIN PARTICLE COMPLEX SUBUNIT 10"/>
    <property type="match status" value="1"/>
</dbReference>
<dbReference type="EMBL" id="HBUF01342970">
    <property type="protein sequence ID" value="CAG6706066.1"/>
    <property type="molecule type" value="Transcribed_RNA"/>
</dbReference>
<accession>A0A8D8UJQ9</accession>
<name>A0A8D8UJQ9_9HEMI</name>
<evidence type="ECO:0000256" key="1">
    <source>
        <dbReference type="SAM" id="MobiDB-lite"/>
    </source>
</evidence>
<organism evidence="3">
    <name type="scientific">Cacopsylla melanoneura</name>
    <dbReference type="NCBI Taxonomy" id="428564"/>
    <lineage>
        <taxon>Eukaryota</taxon>
        <taxon>Metazoa</taxon>
        <taxon>Ecdysozoa</taxon>
        <taxon>Arthropoda</taxon>
        <taxon>Hexapoda</taxon>
        <taxon>Insecta</taxon>
        <taxon>Pterygota</taxon>
        <taxon>Neoptera</taxon>
        <taxon>Paraneoptera</taxon>
        <taxon>Hemiptera</taxon>
        <taxon>Sternorrhyncha</taxon>
        <taxon>Psylloidea</taxon>
        <taxon>Psyllidae</taxon>
        <taxon>Psyllinae</taxon>
        <taxon>Cacopsylla</taxon>
    </lineage>
</organism>
<protein>
    <submittedName>
        <fullName evidence="3">Trafficking protein particle complex subunit 10</fullName>
    </submittedName>
</protein>
<evidence type="ECO:0000313" key="3">
    <source>
        <dbReference type="EMBL" id="CAG6706066.1"/>
    </source>
</evidence>
<dbReference type="GO" id="GO:0034498">
    <property type="term" value="P:early endosome to Golgi transport"/>
    <property type="evidence" value="ECO:0007669"/>
    <property type="project" value="TreeGrafter"/>
</dbReference>
<feature type="domain" description="TRAPPC10/Trs130 N-terminal" evidence="2">
    <location>
        <begin position="22"/>
        <end position="333"/>
    </location>
</feature>
<dbReference type="GO" id="GO:0006891">
    <property type="term" value="P:intra-Golgi vesicle-mediated transport"/>
    <property type="evidence" value="ECO:0007669"/>
    <property type="project" value="TreeGrafter"/>
</dbReference>
<feature type="region of interest" description="Disordered" evidence="1">
    <location>
        <begin position="831"/>
        <end position="866"/>
    </location>
</feature>
<dbReference type="AlphaFoldDB" id="A0A8D8UJQ9"/>
<dbReference type="GO" id="GO:0005829">
    <property type="term" value="C:cytosol"/>
    <property type="evidence" value="ECO:0007669"/>
    <property type="project" value="GOC"/>
</dbReference>
<dbReference type="Pfam" id="PF23036">
    <property type="entry name" value="TRAPPC10_1st"/>
    <property type="match status" value="1"/>
</dbReference>
<sequence>MPFVEMTTNGKVDDSDFFSLVDKKPIVTYAGDKDLFLSLESTVIQSLPQEATEWRRSYGRAIKSIQISGKFIPFSEDKLPVEGDWNIIDQPVFHTYWTQCTEMEYKQKFRYDIEKWMKQLNEKNISDWLIILVETYDFRKHNKLLPRTTVLDKIRNDLGSKNADRCLSVINPLRSELRSGGSWRGLMINFRLLMLATYDKILLRLEDFIRYQRERRSETGWNFCKYFLLQEELAFVLEMLGVYEEALVQYDELDALFTQFILNSNLGDIPTWLTHFQVPINSWQGIRIHPHSINLRLRSLIQSSQCSLLDFRSYLFSRQAAILLLTLRPWELAQRTLGFLHNCLNELNILEISRSPASVACWVFLCCLEVLHTCDKFQDTTQVEACSQYTAGLWAYTRDKLYELAELCGLLPEIETTSKHLHTVVMLTAGMGDSNSIPIEKLKEALSSKKAFKTQYLELSELALGRYKHIGRLRFARQIERSLASFCEKSGDIKLSAKFLSNSLDSFEEDNWSLLTLHTMYKLIEYYKQLEEYEKIIKLCSIISSSNNDSVQEQARIKVFQDMMSVLEAQTSNNNNSSPPRWKLSLERSFSIEAIDVNILSKQLSCELVLNIHSNFPMPIEAEEILISIDTVSQSKKDSLHSKRYCVEKYRKNSRPFPQKLPMLEEMDYQEDKTLASVNIVCDSDKYWLDSIRRQDSQQKLNKTTIPSRGNFTKKFSCTNITLKPGDNTIVLKSNMYKSGIYRISQLCIESHKRLEFLSNPLQPKVLFEIKESMASVTVTPLSDLVAGIHIPIEIKIDTGSSSLPAVSNQNRHRFIDVTSGLQARSLLIPRPKLPPRVPGHQSPSSPGDSDHITIERRSIGSIHHF</sequence>
<evidence type="ECO:0000259" key="2">
    <source>
        <dbReference type="Pfam" id="PF23036"/>
    </source>
</evidence>